<proteinExistence type="predicted"/>
<accession>A0A8J5VU57</accession>
<organism evidence="1 2">
    <name type="scientific">Zizania palustris</name>
    <name type="common">Northern wild rice</name>
    <dbReference type="NCBI Taxonomy" id="103762"/>
    <lineage>
        <taxon>Eukaryota</taxon>
        <taxon>Viridiplantae</taxon>
        <taxon>Streptophyta</taxon>
        <taxon>Embryophyta</taxon>
        <taxon>Tracheophyta</taxon>
        <taxon>Spermatophyta</taxon>
        <taxon>Magnoliopsida</taxon>
        <taxon>Liliopsida</taxon>
        <taxon>Poales</taxon>
        <taxon>Poaceae</taxon>
        <taxon>BOP clade</taxon>
        <taxon>Oryzoideae</taxon>
        <taxon>Oryzeae</taxon>
        <taxon>Zizaniinae</taxon>
        <taxon>Zizania</taxon>
    </lineage>
</organism>
<keyword evidence="2" id="KW-1185">Reference proteome</keyword>
<dbReference type="Proteomes" id="UP000729402">
    <property type="component" value="Unassembled WGS sequence"/>
</dbReference>
<evidence type="ECO:0000313" key="2">
    <source>
        <dbReference type="Proteomes" id="UP000729402"/>
    </source>
</evidence>
<reference evidence="1" key="2">
    <citation type="submission" date="2021-02" db="EMBL/GenBank/DDBJ databases">
        <authorList>
            <person name="Kimball J.A."/>
            <person name="Haas M.W."/>
            <person name="Macchietto M."/>
            <person name="Kono T."/>
            <person name="Duquette J."/>
            <person name="Shao M."/>
        </authorList>
    </citation>
    <scope>NUCLEOTIDE SEQUENCE</scope>
    <source>
        <tissue evidence="1">Fresh leaf tissue</tissue>
    </source>
</reference>
<protein>
    <submittedName>
        <fullName evidence="1">Uncharacterized protein</fullName>
    </submittedName>
</protein>
<reference evidence="1" key="1">
    <citation type="journal article" date="2021" name="bioRxiv">
        <title>Whole Genome Assembly and Annotation of Northern Wild Rice, Zizania palustris L., Supports a Whole Genome Duplication in the Zizania Genus.</title>
        <authorList>
            <person name="Haas M."/>
            <person name="Kono T."/>
            <person name="Macchietto M."/>
            <person name="Millas R."/>
            <person name="McGilp L."/>
            <person name="Shao M."/>
            <person name="Duquette J."/>
            <person name="Hirsch C.N."/>
            <person name="Kimball J."/>
        </authorList>
    </citation>
    <scope>NUCLEOTIDE SEQUENCE</scope>
    <source>
        <tissue evidence="1">Fresh leaf tissue</tissue>
    </source>
</reference>
<dbReference type="AlphaFoldDB" id="A0A8J5VU57"/>
<comment type="caution">
    <text evidence="1">The sequence shown here is derived from an EMBL/GenBank/DDBJ whole genome shotgun (WGS) entry which is preliminary data.</text>
</comment>
<evidence type="ECO:0000313" key="1">
    <source>
        <dbReference type="EMBL" id="KAG8080760.1"/>
    </source>
</evidence>
<gene>
    <name evidence="1" type="ORF">GUJ93_ZPchr0007g5091</name>
</gene>
<sequence length="188" mass="20063">MTPWAAMSFYHVLWPPYPSPSSLPSLADTTRPHPSTIPYTPLVAAISHRYSEVVPSERPTCRPSRSTPCRTTNPIATPSLRHVLWSTSMLALVPRMAMVPPPDFTGKWQGNSCVAKSPSLYLLQSPNFLLPSSPRRGCGGDCAPSVSAEHGTSVHAKCGGRRSTAAGAGAGLRSVNPRLDFGWSGLVG</sequence>
<name>A0A8J5VU57_ZIZPA</name>
<dbReference type="EMBL" id="JAAALK010000282">
    <property type="protein sequence ID" value="KAG8080760.1"/>
    <property type="molecule type" value="Genomic_DNA"/>
</dbReference>